<name>A0A1I8HNU7_9PLAT</name>
<protein>
    <submittedName>
        <fullName evidence="2">Mitochondrial carrier protein</fullName>
    </submittedName>
</protein>
<dbReference type="Pfam" id="PF08560">
    <property type="entry name" value="DUF1757"/>
    <property type="match status" value="1"/>
</dbReference>
<dbReference type="PANTHER" id="PTHR38636">
    <property type="entry name" value="PROTEIN CBG20488"/>
    <property type="match status" value="1"/>
</dbReference>
<accession>A0A1I8HNU7</accession>
<dbReference type="InterPro" id="IPR013869">
    <property type="entry name" value="DUF1757"/>
</dbReference>
<reference evidence="2" key="1">
    <citation type="submission" date="2016-11" db="UniProtKB">
        <authorList>
            <consortium name="WormBaseParasite"/>
        </authorList>
    </citation>
    <scope>IDENTIFICATION</scope>
</reference>
<organism evidence="1 2">
    <name type="scientific">Macrostomum lignano</name>
    <dbReference type="NCBI Taxonomy" id="282301"/>
    <lineage>
        <taxon>Eukaryota</taxon>
        <taxon>Metazoa</taxon>
        <taxon>Spiralia</taxon>
        <taxon>Lophotrochozoa</taxon>
        <taxon>Platyhelminthes</taxon>
        <taxon>Rhabditophora</taxon>
        <taxon>Macrostomorpha</taxon>
        <taxon>Macrostomida</taxon>
        <taxon>Macrostomidae</taxon>
        <taxon>Macrostomum</taxon>
    </lineage>
</organism>
<dbReference type="AlphaFoldDB" id="A0A1I8HNU7"/>
<dbReference type="PANTHER" id="PTHR38636:SF1">
    <property type="entry name" value="CHLORIDE CHANNEL PROTEIN CLC-D"/>
    <property type="match status" value="1"/>
</dbReference>
<evidence type="ECO:0000313" key="1">
    <source>
        <dbReference type="Proteomes" id="UP000095280"/>
    </source>
</evidence>
<evidence type="ECO:0000313" key="2">
    <source>
        <dbReference type="WBParaSite" id="maker-uti_cns_0007237-snap-gene-0.6-mRNA-1"/>
    </source>
</evidence>
<dbReference type="WBParaSite" id="maker-uti_cns_0007237-snap-gene-0.6-mRNA-1">
    <property type="protein sequence ID" value="maker-uti_cns_0007237-snap-gene-0.6-mRNA-1"/>
    <property type="gene ID" value="maker-uti_cns_0007237-snap-gene-0.6"/>
</dbReference>
<keyword evidence="1" id="KW-1185">Reference proteome</keyword>
<dbReference type="Proteomes" id="UP000095280">
    <property type="component" value="Unplaced"/>
</dbReference>
<proteinExistence type="predicted"/>
<sequence length="192" mass="20499">NFQLCCQIDLTATMTSAYLKNLMGVPVTDEELENIPHPNVELTLHTTVRFIQAGAVLGSLVAAPLVTAIGGPRTLSDLADRALRYGVTGARVGAVAAPLVTYAAMRKEPEIAVYDRVYRLRYHSNQVRHDRYFLIGASIGGASNGPAGALVGILGGIALATAYNSLLANRERGEAPLTDQLKSKVQAAKRQQ</sequence>